<keyword evidence="2" id="KW-1185">Reference proteome</keyword>
<accession>A0A9X2XUX3</accession>
<evidence type="ECO:0000313" key="1">
    <source>
        <dbReference type="EMBL" id="MCU7548253.1"/>
    </source>
</evidence>
<organism evidence="1 2">
    <name type="scientific">Paraflavisolibacter caeni</name>
    <dbReference type="NCBI Taxonomy" id="2982496"/>
    <lineage>
        <taxon>Bacteria</taxon>
        <taxon>Pseudomonadati</taxon>
        <taxon>Bacteroidota</taxon>
        <taxon>Chitinophagia</taxon>
        <taxon>Chitinophagales</taxon>
        <taxon>Chitinophagaceae</taxon>
        <taxon>Paraflavisolibacter</taxon>
    </lineage>
</organism>
<name>A0A9X2XUX3_9BACT</name>
<proteinExistence type="predicted"/>
<comment type="caution">
    <text evidence="1">The sequence shown here is derived from an EMBL/GenBank/DDBJ whole genome shotgun (WGS) entry which is preliminary data.</text>
</comment>
<evidence type="ECO:0000313" key="2">
    <source>
        <dbReference type="Proteomes" id="UP001155483"/>
    </source>
</evidence>
<reference evidence="1" key="1">
    <citation type="submission" date="2022-09" db="EMBL/GenBank/DDBJ databases">
        <authorList>
            <person name="Yuan C."/>
            <person name="Ke Z."/>
        </authorList>
    </citation>
    <scope>NUCLEOTIDE SEQUENCE</scope>
    <source>
        <strain evidence="1">LB-8</strain>
    </source>
</reference>
<protein>
    <submittedName>
        <fullName evidence="1">Uncharacterized protein</fullName>
    </submittedName>
</protein>
<sequence>MEKGQIPEDHIIYITGIKVVGGKKQLEMTKDGDVDDAHKNDTVTWIIEPESGVKEIQYSKKTGDDVFKDKPAKIQGSENWKGKIKDRLDKQKEEEDYTLYFITTNGDKGDHDPKISVNN</sequence>
<dbReference type="Proteomes" id="UP001155483">
    <property type="component" value="Unassembled WGS sequence"/>
</dbReference>
<dbReference type="EMBL" id="JAOTIF010000001">
    <property type="protein sequence ID" value="MCU7548253.1"/>
    <property type="molecule type" value="Genomic_DNA"/>
</dbReference>
<reference evidence="1" key="2">
    <citation type="submission" date="2023-04" db="EMBL/GenBank/DDBJ databases">
        <title>Paracnuella aquatica gen. nov., sp. nov., a member of the family Chitinophagaceae isolated from a hot spring.</title>
        <authorList>
            <person name="Wang C."/>
        </authorList>
    </citation>
    <scope>NUCLEOTIDE SEQUENCE</scope>
    <source>
        <strain evidence="1">LB-8</strain>
    </source>
</reference>
<dbReference type="AlphaFoldDB" id="A0A9X2XUX3"/>
<gene>
    <name evidence="1" type="ORF">OCK74_03965</name>
</gene>
<dbReference type="RefSeq" id="WP_279295697.1">
    <property type="nucleotide sequence ID" value="NZ_JAOTIF010000001.1"/>
</dbReference>